<dbReference type="SMART" id="SM00028">
    <property type="entry name" value="TPR"/>
    <property type="match status" value="8"/>
</dbReference>
<protein>
    <submittedName>
        <fullName evidence="2">Tetratricopeptide repeat protein</fullName>
    </submittedName>
</protein>
<feature type="repeat" description="TPR" evidence="1">
    <location>
        <begin position="228"/>
        <end position="261"/>
    </location>
</feature>
<dbReference type="PANTHER" id="PTHR12558">
    <property type="entry name" value="CELL DIVISION CYCLE 16,23,27"/>
    <property type="match status" value="1"/>
</dbReference>
<dbReference type="AlphaFoldDB" id="A0A937X878"/>
<dbReference type="Pfam" id="PF13432">
    <property type="entry name" value="TPR_16"/>
    <property type="match status" value="1"/>
</dbReference>
<evidence type="ECO:0000256" key="1">
    <source>
        <dbReference type="PROSITE-ProRule" id="PRU00339"/>
    </source>
</evidence>
<dbReference type="PANTHER" id="PTHR12558:SF13">
    <property type="entry name" value="CELL DIVISION CYCLE PROTEIN 27 HOMOLOG"/>
    <property type="match status" value="1"/>
</dbReference>
<name>A0A937X878_9BACT</name>
<dbReference type="Pfam" id="PF13414">
    <property type="entry name" value="TPR_11"/>
    <property type="match status" value="1"/>
</dbReference>
<dbReference type="InterPro" id="IPR019734">
    <property type="entry name" value="TPR_rpt"/>
</dbReference>
<dbReference type="EMBL" id="VGJX01000775">
    <property type="protein sequence ID" value="MBM3275910.1"/>
    <property type="molecule type" value="Genomic_DNA"/>
</dbReference>
<feature type="repeat" description="TPR" evidence="1">
    <location>
        <begin position="194"/>
        <end position="227"/>
    </location>
</feature>
<comment type="caution">
    <text evidence="2">The sequence shown here is derived from an EMBL/GenBank/DDBJ whole genome shotgun (WGS) entry which is preliminary data.</text>
</comment>
<accession>A0A937X878</accession>
<dbReference type="InterPro" id="IPR011990">
    <property type="entry name" value="TPR-like_helical_dom_sf"/>
</dbReference>
<dbReference type="Pfam" id="PF13181">
    <property type="entry name" value="TPR_8"/>
    <property type="match status" value="1"/>
</dbReference>
<keyword evidence="1" id="KW-0802">TPR repeat</keyword>
<evidence type="ECO:0000313" key="2">
    <source>
        <dbReference type="EMBL" id="MBM3275910.1"/>
    </source>
</evidence>
<sequence length="441" mass="49298">HRLLYDMPDDPCELNPLLPRSLGDILLRCIAKDSDERYPSAHALAQDLNHELRNAKVFLSQGKVHTKRSEWKEAAHCFQQAAALDGEDPEAWFCLGDALEMQGHPDPAFDCYLKVVNADPAAVHAYRRLGRVYRKRTDGASLDASLKMLERAWTLDPTDRDTSLDLVSVRIALGRDHDALDLVSDLVRRHPECSRSHLNAGRLLYKLGRWPEALAAFRTAHRVEPRQFQALFNLASLTFEMGQYEESEQLFLQAIALDITAVEAQHNLAMLYLETQRYREAEEWLKAALGRRPSMASYALMGKVMLAQQRHGDAVGFLIEAIRSGGGWDIQVNLAEALAGGFRFQEAISALRHAIKHAPAEEVAALYFQLARVERTASNTSEAIKALRECLVNSPAPELAEQAQFMLNSLAPRPKGTSPLQPITARKADTGSFWKMLGVGR</sequence>
<dbReference type="Proteomes" id="UP000703893">
    <property type="component" value="Unassembled WGS sequence"/>
</dbReference>
<feature type="non-terminal residue" evidence="2">
    <location>
        <position position="1"/>
    </location>
</feature>
<feature type="repeat" description="TPR" evidence="1">
    <location>
        <begin position="55"/>
        <end position="88"/>
    </location>
</feature>
<feature type="repeat" description="TPR" evidence="1">
    <location>
        <begin position="262"/>
        <end position="295"/>
    </location>
</feature>
<dbReference type="SUPFAM" id="SSF48452">
    <property type="entry name" value="TPR-like"/>
    <property type="match status" value="2"/>
</dbReference>
<reference evidence="2 3" key="1">
    <citation type="submission" date="2019-03" db="EMBL/GenBank/DDBJ databases">
        <title>Lake Tanganyika Metagenome-Assembled Genomes (MAGs).</title>
        <authorList>
            <person name="Tran P."/>
        </authorList>
    </citation>
    <scope>NUCLEOTIDE SEQUENCE [LARGE SCALE GENOMIC DNA]</scope>
    <source>
        <strain evidence="2">K_DeepCast_65m_m2_236</strain>
    </source>
</reference>
<organism evidence="2 3">
    <name type="scientific">Candidatus Tanganyikabacteria bacterium</name>
    <dbReference type="NCBI Taxonomy" id="2961651"/>
    <lineage>
        <taxon>Bacteria</taxon>
        <taxon>Bacillati</taxon>
        <taxon>Candidatus Sericytochromatia</taxon>
        <taxon>Candidatus Tanganyikabacteria</taxon>
    </lineage>
</organism>
<evidence type="ECO:0000313" key="3">
    <source>
        <dbReference type="Proteomes" id="UP000703893"/>
    </source>
</evidence>
<feature type="repeat" description="TPR" evidence="1">
    <location>
        <begin position="89"/>
        <end position="122"/>
    </location>
</feature>
<proteinExistence type="predicted"/>
<dbReference type="PROSITE" id="PS50005">
    <property type="entry name" value="TPR"/>
    <property type="match status" value="5"/>
</dbReference>
<dbReference type="Gene3D" id="1.25.40.10">
    <property type="entry name" value="Tetratricopeptide repeat domain"/>
    <property type="match status" value="3"/>
</dbReference>
<gene>
    <name evidence="2" type="ORF">FJZ00_12210</name>
</gene>